<feature type="non-terminal residue" evidence="1">
    <location>
        <position position="42"/>
    </location>
</feature>
<sequence>MRNNFYAFSSDVTAKGEVLKAKFAHDVDGFVKIVQEKMIEER</sequence>
<accession>A0A392TNA0</accession>
<name>A0A392TNA0_9FABA</name>
<evidence type="ECO:0000313" key="2">
    <source>
        <dbReference type="Proteomes" id="UP000265520"/>
    </source>
</evidence>
<dbReference type="Proteomes" id="UP000265520">
    <property type="component" value="Unassembled WGS sequence"/>
</dbReference>
<protein>
    <submittedName>
        <fullName evidence="1">Uncharacterized protein</fullName>
    </submittedName>
</protein>
<reference evidence="1 2" key="1">
    <citation type="journal article" date="2018" name="Front. Plant Sci.">
        <title>Red Clover (Trifolium pratense) and Zigzag Clover (T. medium) - A Picture of Genomic Similarities and Differences.</title>
        <authorList>
            <person name="Dluhosova J."/>
            <person name="Istvanek J."/>
            <person name="Nedelnik J."/>
            <person name="Repkova J."/>
        </authorList>
    </citation>
    <scope>NUCLEOTIDE SEQUENCE [LARGE SCALE GENOMIC DNA]</scope>
    <source>
        <strain evidence="2">cv. 10/8</strain>
        <tissue evidence="1">Leaf</tissue>
    </source>
</reference>
<proteinExistence type="predicted"/>
<comment type="caution">
    <text evidence="1">The sequence shown here is derived from an EMBL/GenBank/DDBJ whole genome shotgun (WGS) entry which is preliminary data.</text>
</comment>
<dbReference type="AlphaFoldDB" id="A0A392TNA0"/>
<organism evidence="1 2">
    <name type="scientific">Trifolium medium</name>
    <dbReference type="NCBI Taxonomy" id="97028"/>
    <lineage>
        <taxon>Eukaryota</taxon>
        <taxon>Viridiplantae</taxon>
        <taxon>Streptophyta</taxon>
        <taxon>Embryophyta</taxon>
        <taxon>Tracheophyta</taxon>
        <taxon>Spermatophyta</taxon>
        <taxon>Magnoliopsida</taxon>
        <taxon>eudicotyledons</taxon>
        <taxon>Gunneridae</taxon>
        <taxon>Pentapetalae</taxon>
        <taxon>rosids</taxon>
        <taxon>fabids</taxon>
        <taxon>Fabales</taxon>
        <taxon>Fabaceae</taxon>
        <taxon>Papilionoideae</taxon>
        <taxon>50 kb inversion clade</taxon>
        <taxon>NPAAA clade</taxon>
        <taxon>Hologalegina</taxon>
        <taxon>IRL clade</taxon>
        <taxon>Trifolieae</taxon>
        <taxon>Trifolium</taxon>
    </lineage>
</organism>
<keyword evidence="2" id="KW-1185">Reference proteome</keyword>
<evidence type="ECO:0000313" key="1">
    <source>
        <dbReference type="EMBL" id="MCI62623.1"/>
    </source>
</evidence>
<dbReference type="EMBL" id="LXQA010622134">
    <property type="protein sequence ID" value="MCI62623.1"/>
    <property type="molecule type" value="Genomic_DNA"/>
</dbReference>